<dbReference type="InterPro" id="IPR005828">
    <property type="entry name" value="MFS_sugar_transport-like"/>
</dbReference>
<feature type="compositionally biased region" description="Basic and acidic residues" evidence="5">
    <location>
        <begin position="225"/>
        <end position="239"/>
    </location>
</feature>
<feature type="transmembrane region" description="Helical" evidence="6">
    <location>
        <begin position="96"/>
        <end position="114"/>
    </location>
</feature>
<protein>
    <submittedName>
        <fullName evidence="7">Maltose permease MAL61</fullName>
    </submittedName>
</protein>
<dbReference type="InParanoid" id="V5INJ3"/>
<name>V5INJ3_NEUCR</name>
<dbReference type="OrthoDB" id="6612291at2759"/>
<keyword evidence="2 6" id="KW-0812">Transmembrane</keyword>
<dbReference type="VEuPathDB" id="FungiDB:NCU12154"/>
<sequence length="254" mass="28183">MALERVRAVREDDKEGQQRLEVEWVEMVKGIEDEKRLAGTLVLYQLPYSTYFMIVSGQSVDLSFRYSILKTCIGFIGVNVGMCLMHFVMGRRVLRTTGAMVQGMFMLGMAISATTTEAGTRRARDSLMACSALFNFAYSAFVGIASYPVATELVCTRLRSYTVGAAISLGYLLAWLTSFCSPYFINPEHMNWGATYGFTWADSSFCCALFFFCCLPELKATPSGRFEDGGGRKDGEDGGKAATVEIVEEREKEV</sequence>
<dbReference type="GO" id="GO:0016020">
    <property type="term" value="C:membrane"/>
    <property type="evidence" value="ECO:0007669"/>
    <property type="project" value="UniProtKB-SubCell"/>
</dbReference>
<keyword evidence="8" id="KW-1185">Reference proteome</keyword>
<dbReference type="EMBL" id="CM002241">
    <property type="protein sequence ID" value="ESA42326.1"/>
    <property type="molecule type" value="Genomic_DNA"/>
</dbReference>
<dbReference type="AlphaFoldDB" id="V5INJ3"/>
<dbReference type="InterPro" id="IPR050360">
    <property type="entry name" value="MFS_Sugar_Transporters"/>
</dbReference>
<feature type="transmembrane region" description="Helical" evidence="6">
    <location>
        <begin position="161"/>
        <end position="185"/>
    </location>
</feature>
<dbReference type="SUPFAM" id="SSF103473">
    <property type="entry name" value="MFS general substrate transporter"/>
    <property type="match status" value="1"/>
</dbReference>
<feature type="transmembrane region" description="Helical" evidence="6">
    <location>
        <begin position="126"/>
        <end position="149"/>
    </location>
</feature>
<keyword evidence="3 6" id="KW-1133">Transmembrane helix</keyword>
<dbReference type="KEGG" id="ncr:NCU12154"/>
<dbReference type="InterPro" id="IPR036259">
    <property type="entry name" value="MFS_trans_sf"/>
</dbReference>
<dbReference type="Gene3D" id="1.20.1250.20">
    <property type="entry name" value="MFS general substrate transporter like domains"/>
    <property type="match status" value="1"/>
</dbReference>
<gene>
    <name evidence="7" type="ORF">NCU12154</name>
</gene>
<comment type="subcellular location">
    <subcellularLocation>
        <location evidence="1">Membrane</location>
        <topology evidence="1">Multi-pass membrane protein</topology>
    </subcellularLocation>
</comment>
<reference evidence="7 8" key="1">
    <citation type="journal article" date="2003" name="Nature">
        <title>The genome sequence of the filamentous fungus Neurospora crassa.</title>
        <authorList>
            <person name="Galagan J.E."/>
            <person name="Calvo S.E."/>
            <person name="Borkovich K.A."/>
            <person name="Selker E.U."/>
            <person name="Read N.D."/>
            <person name="Jaffe D."/>
            <person name="FitzHugh W."/>
            <person name="Ma L.J."/>
            <person name="Smirnov S."/>
            <person name="Purcell S."/>
            <person name="Rehman B."/>
            <person name="Elkins T."/>
            <person name="Engels R."/>
            <person name="Wang S."/>
            <person name="Nielsen C.B."/>
            <person name="Butler J."/>
            <person name="Endrizzi M."/>
            <person name="Qui D."/>
            <person name="Ianakiev P."/>
            <person name="Bell-Pedersen D."/>
            <person name="Nelson M.A."/>
            <person name="Werner-Washburne M."/>
            <person name="Selitrennikoff C.P."/>
            <person name="Kinsey J.A."/>
            <person name="Braun E.L."/>
            <person name="Zelter A."/>
            <person name="Schulte U."/>
            <person name="Kothe G.O."/>
            <person name="Jedd G."/>
            <person name="Mewes W."/>
            <person name="Staben C."/>
            <person name="Marcotte E."/>
            <person name="Greenberg D."/>
            <person name="Roy A."/>
            <person name="Foley K."/>
            <person name="Naylor J."/>
            <person name="Stange-Thomann N."/>
            <person name="Barrett R."/>
            <person name="Gnerre S."/>
            <person name="Kamal M."/>
            <person name="Kamvysselis M."/>
            <person name="Mauceli E."/>
            <person name="Bielke C."/>
            <person name="Rudd S."/>
            <person name="Frishman D."/>
            <person name="Krystofova S."/>
            <person name="Rasmussen C."/>
            <person name="Metzenberg R.L."/>
            <person name="Perkins D.D."/>
            <person name="Kroken S."/>
            <person name="Cogoni C."/>
            <person name="Macino G."/>
            <person name="Catcheside D."/>
            <person name="Li W."/>
            <person name="Pratt R.J."/>
            <person name="Osmani S.A."/>
            <person name="DeSouza C.P."/>
            <person name="Glass L."/>
            <person name="Orbach M.J."/>
            <person name="Berglund J.A."/>
            <person name="Voelker R."/>
            <person name="Yarden O."/>
            <person name="Plamann M."/>
            <person name="Seiler S."/>
            <person name="Dunlap J."/>
            <person name="Radford A."/>
            <person name="Aramayo R."/>
            <person name="Natvig D.O."/>
            <person name="Alex L.A."/>
            <person name="Mannhaupt G."/>
            <person name="Ebbole D.J."/>
            <person name="Freitag M."/>
            <person name="Paulsen I."/>
            <person name="Sachs M.S."/>
            <person name="Lander E.S."/>
            <person name="Nusbaum C."/>
            <person name="Birren B."/>
        </authorList>
    </citation>
    <scope>NUCLEOTIDE SEQUENCE [LARGE SCALE GENOMIC DNA]</scope>
    <source>
        <strain evidence="8">ATCC 24698 / 74-OR23-1A / CBS 708.71 / DSM 1257 / FGSC 987</strain>
    </source>
</reference>
<dbReference type="GeneID" id="23568606"/>
<dbReference type="Proteomes" id="UP000001805">
    <property type="component" value="Chromosome 5, Linkage Group VI"/>
</dbReference>
<evidence type="ECO:0000256" key="4">
    <source>
        <dbReference type="ARBA" id="ARBA00023136"/>
    </source>
</evidence>
<organism evidence="7 8">
    <name type="scientific">Neurospora crassa (strain ATCC 24698 / 74-OR23-1A / CBS 708.71 / DSM 1257 / FGSC 987)</name>
    <dbReference type="NCBI Taxonomy" id="367110"/>
    <lineage>
        <taxon>Eukaryota</taxon>
        <taxon>Fungi</taxon>
        <taxon>Dikarya</taxon>
        <taxon>Ascomycota</taxon>
        <taxon>Pezizomycotina</taxon>
        <taxon>Sordariomycetes</taxon>
        <taxon>Sordariomycetidae</taxon>
        <taxon>Sordariales</taxon>
        <taxon>Sordariaceae</taxon>
        <taxon>Neurospora</taxon>
    </lineage>
</organism>
<dbReference type="GO" id="GO:0022857">
    <property type="term" value="F:transmembrane transporter activity"/>
    <property type="evidence" value="ECO:0007669"/>
    <property type="project" value="InterPro"/>
</dbReference>
<dbReference type="PANTHER" id="PTHR48022">
    <property type="entry name" value="PLASTIDIC GLUCOSE TRANSPORTER 4"/>
    <property type="match status" value="1"/>
</dbReference>
<evidence type="ECO:0000313" key="8">
    <source>
        <dbReference type="Proteomes" id="UP000001805"/>
    </source>
</evidence>
<keyword evidence="4 6" id="KW-0472">Membrane</keyword>
<evidence type="ECO:0000313" key="7">
    <source>
        <dbReference type="EMBL" id="ESA42326.1"/>
    </source>
</evidence>
<evidence type="ECO:0000256" key="1">
    <source>
        <dbReference type="ARBA" id="ARBA00004141"/>
    </source>
</evidence>
<dbReference type="STRING" id="367110.V5INJ3"/>
<dbReference type="RefSeq" id="XP_011395068.1">
    <property type="nucleotide sequence ID" value="XM_011396766.1"/>
</dbReference>
<evidence type="ECO:0000256" key="2">
    <source>
        <dbReference type="ARBA" id="ARBA00022692"/>
    </source>
</evidence>
<feature type="region of interest" description="Disordered" evidence="5">
    <location>
        <begin position="225"/>
        <end position="254"/>
    </location>
</feature>
<dbReference type="Pfam" id="PF00083">
    <property type="entry name" value="Sugar_tr"/>
    <property type="match status" value="1"/>
</dbReference>
<dbReference type="PANTHER" id="PTHR48022:SF10">
    <property type="entry name" value="MAJOR FACILITATOR SUPERFAMILY (MFS) PROFILE DOMAIN-CONTAINING PROTEIN"/>
    <property type="match status" value="1"/>
</dbReference>
<evidence type="ECO:0000256" key="3">
    <source>
        <dbReference type="ARBA" id="ARBA00022989"/>
    </source>
</evidence>
<feature type="transmembrane region" description="Helical" evidence="6">
    <location>
        <begin position="68"/>
        <end position="89"/>
    </location>
</feature>
<proteinExistence type="predicted"/>
<accession>V5INJ3</accession>
<evidence type="ECO:0000256" key="5">
    <source>
        <dbReference type="SAM" id="MobiDB-lite"/>
    </source>
</evidence>
<evidence type="ECO:0000256" key="6">
    <source>
        <dbReference type="SAM" id="Phobius"/>
    </source>
</evidence>